<dbReference type="PANTHER" id="PTHR10947:SF0">
    <property type="entry name" value="PHENYLALANINE--TRNA LIGASE BETA SUBUNIT"/>
    <property type="match status" value="1"/>
</dbReference>
<keyword evidence="4 15" id="KW-0963">Cytoplasm</keyword>
<name>A0AAW8B1P9_9GAMM</name>
<dbReference type="InterPro" id="IPR045060">
    <property type="entry name" value="Phe-tRNA-ligase_IIc_bsu"/>
</dbReference>
<dbReference type="CDD" id="cd00769">
    <property type="entry name" value="PheRS_beta_core"/>
    <property type="match status" value="1"/>
</dbReference>
<dbReference type="Proteomes" id="UP001178354">
    <property type="component" value="Unassembled WGS sequence"/>
</dbReference>
<dbReference type="InterPro" id="IPR009061">
    <property type="entry name" value="DNA-bd_dom_put_sf"/>
</dbReference>
<dbReference type="Pfam" id="PF01588">
    <property type="entry name" value="tRNA_bind"/>
    <property type="match status" value="1"/>
</dbReference>
<feature type="binding site" evidence="15">
    <location>
        <position position="465"/>
    </location>
    <ligand>
        <name>Mg(2+)</name>
        <dbReference type="ChEBI" id="CHEBI:18420"/>
        <note>shared with alpha subunit</note>
    </ligand>
</feature>
<dbReference type="SMART" id="SM00873">
    <property type="entry name" value="B3_4"/>
    <property type="match status" value="1"/>
</dbReference>
<evidence type="ECO:0000256" key="7">
    <source>
        <dbReference type="ARBA" id="ARBA00022723"/>
    </source>
</evidence>
<dbReference type="Gene3D" id="3.30.930.10">
    <property type="entry name" value="Bira Bifunctional Protein, Domain 2"/>
    <property type="match status" value="1"/>
</dbReference>
<evidence type="ECO:0000256" key="12">
    <source>
        <dbReference type="ARBA" id="ARBA00022917"/>
    </source>
</evidence>
<feature type="domain" description="B5" evidence="19">
    <location>
        <begin position="401"/>
        <end position="477"/>
    </location>
</feature>
<evidence type="ECO:0000313" key="21">
    <source>
        <dbReference type="Proteomes" id="UP001178354"/>
    </source>
</evidence>
<sequence>MKFSESWLREWVNPAIETTELVAQLTMAGLEVDAVEPVAPPFSGVVVGEIIAVEPHPNADKLRVCQVAGGPDGEVQVVCGAPNARAGLKIPFATVGAQLPNDMKIRKAKLRDVESFGMLCGEDELGLGDNGEGLFELPAGAPVGADLRGYLGLNDQLIEVDLTPNRGDCLSLRGLARETGVLNSHPVTSPDLTPVSASIEDVLPVELQAPSSCPRYAGRVIRGINIKAESPLWLQEKLRRSGLRSIDPVVDVTNYVMLELGQPMHAFDLSTLQGGIVVRMAEQGEKLKLLDGSEATLNSDTLLISDREKPLAIAGIMGGEDSSVNSETVDIFLESAYFDPIAIAGRPRNYGLHTDSSHRFERGVDPQLQAAAIERATALLVDIVGGQPGPVVSEASPAHLPATPEVVLTSAKLKQQLALDLEAGVVREMLERLGLDVIAENDQGWTCVVPSWRFDIAIEMDLIEEVARIYGYNRLPTTTISAHLPIAGGDEKNISLSLLRQQLTAKGYREAISYCFVDPEVQKHLSPGQESVVLANPIASDMSVMRTTLWSGLLPAVRRNLNRQQSRVRIFETGLRFVPDGGQLQQQPMIAGAITGARQPERWSNSQENVDFFDIKADVDALLQQAGSYGEYRYVVEKNHPALHPGQAARIEREGRLVGYVGRIHPRVQKGLDLSQPVYVFELLSAEVLAGQLPAFGGISKFPEVRRDLALIVDQDVSAEALSMAVRQNAGSYLIDLKIFDVYQGKGIEKNRKSVGMGLTFRDSSRTLTEEEINGAVEDVVNAMKEQFSASLRG</sequence>
<dbReference type="SMART" id="SM00896">
    <property type="entry name" value="FDX-ACB"/>
    <property type="match status" value="1"/>
</dbReference>
<gene>
    <name evidence="15 20" type="primary">pheT</name>
    <name evidence="20" type="ORF">Q8A57_01820</name>
</gene>
<comment type="subunit">
    <text evidence="3 15">Tetramer of two alpha and two beta subunits.</text>
</comment>
<dbReference type="PROSITE" id="PS51483">
    <property type="entry name" value="B5"/>
    <property type="match status" value="1"/>
</dbReference>
<dbReference type="InterPro" id="IPR005147">
    <property type="entry name" value="tRNA_synthase_B5-dom"/>
</dbReference>
<evidence type="ECO:0000256" key="2">
    <source>
        <dbReference type="ARBA" id="ARBA00008653"/>
    </source>
</evidence>
<evidence type="ECO:0000256" key="14">
    <source>
        <dbReference type="ARBA" id="ARBA00049255"/>
    </source>
</evidence>
<keyword evidence="21" id="KW-1185">Reference proteome</keyword>
<dbReference type="EMBL" id="JAUUUU010000001">
    <property type="protein sequence ID" value="MDP1519702.1"/>
    <property type="molecule type" value="Genomic_DNA"/>
</dbReference>
<dbReference type="SUPFAM" id="SSF50249">
    <property type="entry name" value="Nucleic acid-binding proteins"/>
    <property type="match status" value="1"/>
</dbReference>
<evidence type="ECO:0000256" key="3">
    <source>
        <dbReference type="ARBA" id="ARBA00011209"/>
    </source>
</evidence>
<dbReference type="GO" id="GO:0009328">
    <property type="term" value="C:phenylalanine-tRNA ligase complex"/>
    <property type="evidence" value="ECO:0007669"/>
    <property type="project" value="TreeGrafter"/>
</dbReference>
<comment type="caution">
    <text evidence="20">The sequence shown here is derived from an EMBL/GenBank/DDBJ whole genome shotgun (WGS) entry which is preliminary data.</text>
</comment>
<keyword evidence="7 15" id="KW-0479">Metal-binding</keyword>
<dbReference type="InterPro" id="IPR002547">
    <property type="entry name" value="tRNA-bd_dom"/>
</dbReference>
<dbReference type="RefSeq" id="WP_305169212.1">
    <property type="nucleotide sequence ID" value="NZ_JAUUUU010000001.1"/>
</dbReference>
<dbReference type="InterPro" id="IPR041616">
    <property type="entry name" value="PheRS_beta_core"/>
</dbReference>
<keyword evidence="8 15" id="KW-0547">Nucleotide-binding</keyword>
<dbReference type="EC" id="6.1.1.20" evidence="15"/>
<dbReference type="Pfam" id="PF03483">
    <property type="entry name" value="B3_4"/>
    <property type="match status" value="1"/>
</dbReference>
<dbReference type="Gene3D" id="3.30.70.380">
    <property type="entry name" value="Ferrodoxin-fold anticodon-binding domain"/>
    <property type="match status" value="1"/>
</dbReference>
<dbReference type="NCBIfam" id="NF045760">
    <property type="entry name" value="YtpR"/>
    <property type="match status" value="1"/>
</dbReference>
<dbReference type="GO" id="GO:0000049">
    <property type="term" value="F:tRNA binding"/>
    <property type="evidence" value="ECO:0007669"/>
    <property type="project" value="UniProtKB-UniRule"/>
</dbReference>
<feature type="binding site" evidence="15">
    <location>
        <position position="461"/>
    </location>
    <ligand>
        <name>Mg(2+)</name>
        <dbReference type="ChEBI" id="CHEBI:18420"/>
        <note>shared with alpha subunit</note>
    </ligand>
</feature>
<dbReference type="PANTHER" id="PTHR10947">
    <property type="entry name" value="PHENYLALANYL-TRNA SYNTHETASE BETA CHAIN AND LEUCINE-RICH REPEAT-CONTAINING PROTEIN 47"/>
    <property type="match status" value="1"/>
</dbReference>
<dbReference type="InterPro" id="IPR020825">
    <property type="entry name" value="Phe-tRNA_synthase-like_B3/B4"/>
</dbReference>
<dbReference type="Gene3D" id="3.30.56.10">
    <property type="match status" value="2"/>
</dbReference>
<dbReference type="NCBIfam" id="TIGR00472">
    <property type="entry name" value="pheT_bact"/>
    <property type="match status" value="1"/>
</dbReference>
<keyword evidence="12 15" id="KW-0648">Protein biosynthesis</keyword>
<feature type="binding site" evidence="15">
    <location>
        <position position="464"/>
    </location>
    <ligand>
        <name>Mg(2+)</name>
        <dbReference type="ChEBI" id="CHEBI:18420"/>
        <note>shared with alpha subunit</note>
    </ligand>
</feature>
<evidence type="ECO:0000256" key="4">
    <source>
        <dbReference type="ARBA" id="ARBA00022490"/>
    </source>
</evidence>
<dbReference type="AlphaFoldDB" id="A0AAW8B1P9"/>
<dbReference type="SUPFAM" id="SSF55681">
    <property type="entry name" value="Class II aaRS and biotin synthetases"/>
    <property type="match status" value="1"/>
</dbReference>
<dbReference type="GO" id="GO:0004826">
    <property type="term" value="F:phenylalanine-tRNA ligase activity"/>
    <property type="evidence" value="ECO:0007669"/>
    <property type="project" value="UniProtKB-UniRule"/>
</dbReference>
<evidence type="ECO:0000256" key="6">
    <source>
        <dbReference type="ARBA" id="ARBA00022598"/>
    </source>
</evidence>
<dbReference type="InterPro" id="IPR036690">
    <property type="entry name" value="Fdx_antiC-bd_sf"/>
</dbReference>
<dbReference type="InterPro" id="IPR045864">
    <property type="entry name" value="aa-tRNA-synth_II/BPL/LPL"/>
</dbReference>
<dbReference type="Pfam" id="PF03484">
    <property type="entry name" value="B5"/>
    <property type="match status" value="1"/>
</dbReference>
<dbReference type="InterPro" id="IPR012340">
    <property type="entry name" value="NA-bd_OB-fold"/>
</dbReference>
<dbReference type="Gene3D" id="2.40.50.140">
    <property type="entry name" value="Nucleic acid-binding proteins"/>
    <property type="match status" value="1"/>
</dbReference>
<comment type="similarity">
    <text evidence="2 15">Belongs to the phenylalanyl-tRNA synthetase beta subunit family. Type 1 subfamily.</text>
</comment>
<protein>
    <recommendedName>
        <fullName evidence="15">Phenylalanine--tRNA ligase beta subunit</fullName>
        <ecNumber evidence="15">6.1.1.20</ecNumber>
    </recommendedName>
    <alternativeName>
        <fullName evidence="15">Phenylalanyl-tRNA synthetase beta subunit</fullName>
        <shortName evidence="15">PheRS</shortName>
    </alternativeName>
</protein>
<evidence type="ECO:0000256" key="1">
    <source>
        <dbReference type="ARBA" id="ARBA00004496"/>
    </source>
</evidence>
<evidence type="ECO:0000256" key="5">
    <source>
        <dbReference type="ARBA" id="ARBA00022555"/>
    </source>
</evidence>
<proteinExistence type="inferred from homology"/>
<keyword evidence="11 16" id="KW-0694">RNA-binding</keyword>
<keyword evidence="13 15" id="KW-0030">Aminoacyl-tRNA synthetase</keyword>
<evidence type="ECO:0000256" key="10">
    <source>
        <dbReference type="ARBA" id="ARBA00022842"/>
    </source>
</evidence>
<evidence type="ECO:0000256" key="11">
    <source>
        <dbReference type="ARBA" id="ARBA00022884"/>
    </source>
</evidence>
<dbReference type="PROSITE" id="PS51447">
    <property type="entry name" value="FDX_ACB"/>
    <property type="match status" value="1"/>
</dbReference>
<evidence type="ECO:0000313" key="20">
    <source>
        <dbReference type="EMBL" id="MDP1519702.1"/>
    </source>
</evidence>
<dbReference type="FunFam" id="3.30.70.380:FF:000001">
    <property type="entry name" value="Phenylalanine--tRNA ligase beta subunit"/>
    <property type="match status" value="1"/>
</dbReference>
<dbReference type="InterPro" id="IPR004532">
    <property type="entry name" value="Phe-tRNA-ligase_IIc_bsu_bact"/>
</dbReference>
<reference evidence="20" key="1">
    <citation type="journal article" date="2010" name="Int. J. Syst. Evol. Microbiol.">
        <title>Porticoccus litoralis gen. nov., sp. nov., a gammaproteobacterium isolated from the Yellow Sea.</title>
        <authorList>
            <person name="Oh H.M."/>
            <person name="Kim H."/>
            <person name="Kim K.M."/>
            <person name="Min G.S."/>
            <person name="Cho J.C."/>
        </authorList>
    </citation>
    <scope>NUCLEOTIDE SEQUENCE</scope>
    <source>
        <strain evidence="20">DSM 25064</strain>
    </source>
</reference>
<dbReference type="SUPFAM" id="SSF54991">
    <property type="entry name" value="Anticodon-binding domain of PheRS"/>
    <property type="match status" value="1"/>
</dbReference>
<evidence type="ECO:0000259" key="19">
    <source>
        <dbReference type="PROSITE" id="PS51483"/>
    </source>
</evidence>
<dbReference type="FunFam" id="2.40.50.140:FF:000045">
    <property type="entry name" value="Phenylalanine--tRNA ligase beta subunit"/>
    <property type="match status" value="1"/>
</dbReference>
<dbReference type="GO" id="GO:0000287">
    <property type="term" value="F:magnesium ion binding"/>
    <property type="evidence" value="ECO:0007669"/>
    <property type="project" value="UniProtKB-UniRule"/>
</dbReference>
<dbReference type="SUPFAM" id="SSF46955">
    <property type="entry name" value="Putative DNA-binding domain"/>
    <property type="match status" value="1"/>
</dbReference>
<evidence type="ECO:0000259" key="17">
    <source>
        <dbReference type="PROSITE" id="PS50886"/>
    </source>
</evidence>
<comment type="subcellular location">
    <subcellularLocation>
        <location evidence="1 15">Cytoplasm</location>
    </subcellularLocation>
</comment>
<evidence type="ECO:0000259" key="18">
    <source>
        <dbReference type="PROSITE" id="PS51447"/>
    </source>
</evidence>
<feature type="domain" description="FDX-ACB" evidence="18">
    <location>
        <begin position="700"/>
        <end position="793"/>
    </location>
</feature>
<feature type="domain" description="TRNA-binding" evidence="17">
    <location>
        <begin position="39"/>
        <end position="148"/>
    </location>
</feature>
<keyword evidence="9 15" id="KW-0067">ATP-binding</keyword>
<keyword evidence="5 16" id="KW-0820">tRNA-binding</keyword>
<keyword evidence="10 15" id="KW-0460">Magnesium</keyword>
<dbReference type="Gene3D" id="3.50.40.10">
    <property type="entry name" value="Phenylalanyl-trna Synthetase, Chain B, domain 3"/>
    <property type="match status" value="1"/>
</dbReference>
<feature type="binding site" evidence="15">
    <location>
        <position position="455"/>
    </location>
    <ligand>
        <name>Mg(2+)</name>
        <dbReference type="ChEBI" id="CHEBI:18420"/>
        <note>shared with alpha subunit</note>
    </ligand>
</feature>
<comment type="cofactor">
    <cofactor evidence="15">
        <name>Mg(2+)</name>
        <dbReference type="ChEBI" id="CHEBI:18420"/>
    </cofactor>
    <text evidence="15">Binds 2 magnesium ions per tetramer.</text>
</comment>
<dbReference type="Pfam" id="PF17759">
    <property type="entry name" value="tRNA_synthFbeta"/>
    <property type="match status" value="1"/>
</dbReference>
<dbReference type="InterPro" id="IPR033714">
    <property type="entry name" value="tRNA_bind_bactPheRS"/>
</dbReference>
<evidence type="ECO:0000256" key="13">
    <source>
        <dbReference type="ARBA" id="ARBA00023146"/>
    </source>
</evidence>
<evidence type="ECO:0000256" key="9">
    <source>
        <dbReference type="ARBA" id="ARBA00022840"/>
    </source>
</evidence>
<keyword evidence="6 15" id="KW-0436">Ligase</keyword>
<dbReference type="InterPro" id="IPR005121">
    <property type="entry name" value="Fdx_antiC-bd"/>
</dbReference>
<evidence type="ECO:0000256" key="15">
    <source>
        <dbReference type="HAMAP-Rule" id="MF_00283"/>
    </source>
</evidence>
<dbReference type="FunFam" id="3.30.930.10:FF:000022">
    <property type="entry name" value="Phenylalanine--tRNA ligase beta subunit"/>
    <property type="match status" value="1"/>
</dbReference>
<dbReference type="SUPFAM" id="SSF56037">
    <property type="entry name" value="PheT/TilS domain"/>
    <property type="match status" value="1"/>
</dbReference>
<dbReference type="PROSITE" id="PS50886">
    <property type="entry name" value="TRBD"/>
    <property type="match status" value="1"/>
</dbReference>
<dbReference type="CDD" id="cd02796">
    <property type="entry name" value="tRNA_bind_bactPheRS"/>
    <property type="match status" value="1"/>
</dbReference>
<dbReference type="Pfam" id="PF03147">
    <property type="entry name" value="FDX-ACB"/>
    <property type="match status" value="1"/>
</dbReference>
<evidence type="ECO:0000256" key="16">
    <source>
        <dbReference type="PROSITE-ProRule" id="PRU00209"/>
    </source>
</evidence>
<evidence type="ECO:0000256" key="8">
    <source>
        <dbReference type="ARBA" id="ARBA00022741"/>
    </source>
</evidence>
<dbReference type="GO" id="GO:0005524">
    <property type="term" value="F:ATP binding"/>
    <property type="evidence" value="ECO:0007669"/>
    <property type="project" value="UniProtKB-UniRule"/>
</dbReference>
<dbReference type="GO" id="GO:0006432">
    <property type="term" value="P:phenylalanyl-tRNA aminoacylation"/>
    <property type="evidence" value="ECO:0007669"/>
    <property type="project" value="UniProtKB-UniRule"/>
</dbReference>
<dbReference type="HAMAP" id="MF_00283">
    <property type="entry name" value="Phe_tRNA_synth_beta1"/>
    <property type="match status" value="1"/>
</dbReference>
<comment type="catalytic activity">
    <reaction evidence="14 15">
        <text>tRNA(Phe) + L-phenylalanine + ATP = L-phenylalanyl-tRNA(Phe) + AMP + diphosphate + H(+)</text>
        <dbReference type="Rhea" id="RHEA:19413"/>
        <dbReference type="Rhea" id="RHEA-COMP:9668"/>
        <dbReference type="Rhea" id="RHEA-COMP:9699"/>
        <dbReference type="ChEBI" id="CHEBI:15378"/>
        <dbReference type="ChEBI" id="CHEBI:30616"/>
        <dbReference type="ChEBI" id="CHEBI:33019"/>
        <dbReference type="ChEBI" id="CHEBI:58095"/>
        <dbReference type="ChEBI" id="CHEBI:78442"/>
        <dbReference type="ChEBI" id="CHEBI:78531"/>
        <dbReference type="ChEBI" id="CHEBI:456215"/>
        <dbReference type="EC" id="6.1.1.20"/>
    </reaction>
</comment>
<dbReference type="InterPro" id="IPR005146">
    <property type="entry name" value="B3/B4_tRNA-bd"/>
</dbReference>
<organism evidence="20 21">
    <name type="scientific">Porticoccus litoralis</name>
    <dbReference type="NCBI Taxonomy" id="434086"/>
    <lineage>
        <taxon>Bacteria</taxon>
        <taxon>Pseudomonadati</taxon>
        <taxon>Pseudomonadota</taxon>
        <taxon>Gammaproteobacteria</taxon>
        <taxon>Cellvibrionales</taxon>
        <taxon>Porticoccaceae</taxon>
        <taxon>Porticoccus</taxon>
    </lineage>
</organism>
<reference evidence="20" key="2">
    <citation type="submission" date="2023-08" db="EMBL/GenBank/DDBJ databases">
        <authorList>
            <person name="Luo J."/>
        </authorList>
    </citation>
    <scope>NUCLEOTIDE SEQUENCE</scope>
    <source>
        <strain evidence="20">DSM 25064</strain>
    </source>
</reference>
<dbReference type="FunFam" id="3.50.40.10:FF:000001">
    <property type="entry name" value="Phenylalanine--tRNA ligase beta subunit"/>
    <property type="match status" value="1"/>
</dbReference>
<dbReference type="SMART" id="SM00874">
    <property type="entry name" value="B5"/>
    <property type="match status" value="1"/>
</dbReference>
<accession>A0AAW8B1P9</accession>